<evidence type="ECO:0000256" key="6">
    <source>
        <dbReference type="ARBA" id="ARBA00023033"/>
    </source>
</evidence>
<evidence type="ECO:0000256" key="2">
    <source>
        <dbReference type="ARBA" id="ARBA00010617"/>
    </source>
</evidence>
<dbReference type="EMBL" id="JAQQWN010000006">
    <property type="protein sequence ID" value="KAK8080335.1"/>
    <property type="molecule type" value="Genomic_DNA"/>
</dbReference>
<proteinExistence type="inferred from homology"/>
<name>A0ABR1WA07_9PEZI</name>
<comment type="similarity">
    <text evidence="2">Belongs to the cytochrome P450 family.</text>
</comment>
<evidence type="ECO:0000313" key="7">
    <source>
        <dbReference type="EMBL" id="KAK8080335.1"/>
    </source>
</evidence>
<dbReference type="Proteomes" id="UP001433268">
    <property type="component" value="Unassembled WGS sequence"/>
</dbReference>
<dbReference type="RefSeq" id="XP_066667810.1">
    <property type="nucleotide sequence ID" value="XM_066812468.1"/>
</dbReference>
<dbReference type="PANTHER" id="PTHR24304:SF2">
    <property type="entry name" value="24-HYDROXYCHOLESTEROL 7-ALPHA-HYDROXYLASE"/>
    <property type="match status" value="1"/>
</dbReference>
<sequence>MPSDAVGSSGGPFAFMIFGTTFYVITQAKHASEIDKNTEALSFDEFVQDFIRSAGLSESAVQACFLQRLAKEKSGFPNPSGHPLGILIRQMQVHQLHPGVYQRALEARFLRSFHRQLRVEHISHITQAQTSGPISMYKWCADFFTRAGEYAYFGNTLGDIDPDFSKKFYVFDELSWQITYRIPKLFAKKMSAAQNTLQRSLKTYFQIPQSQRDETAWFTTAVEDELRAIGVSDDDIATIFLTVYLTINTNTRRATFWMMAYILHSPSLVQALRNEIAQAFEGYDLVNPSYVFDKSLCPQLEAVWLETLRLSSSGSSVRCINKDTIIGGKILRKGNKIMIPSRLLHMDDTIYTEDSSLFRPERFLDTGNRVRGGWWRPFGGGKSICTGRYVAEHAIKMCVSIILHRFDVRLTDGAHLPQGDEGIPGLGIMGLKKGEDTWDNVSARSFDG</sequence>
<evidence type="ECO:0000256" key="1">
    <source>
        <dbReference type="ARBA" id="ARBA00001971"/>
    </source>
</evidence>
<evidence type="ECO:0000256" key="3">
    <source>
        <dbReference type="ARBA" id="ARBA00022617"/>
    </source>
</evidence>
<dbReference type="InterPro" id="IPR001128">
    <property type="entry name" value="Cyt_P450"/>
</dbReference>
<dbReference type="InterPro" id="IPR036396">
    <property type="entry name" value="Cyt_P450_sf"/>
</dbReference>
<dbReference type="CDD" id="cd11040">
    <property type="entry name" value="CYP7_CYP8-like"/>
    <property type="match status" value="1"/>
</dbReference>
<gene>
    <name evidence="7" type="ORF">PG997_008153</name>
</gene>
<evidence type="ECO:0000256" key="4">
    <source>
        <dbReference type="ARBA" id="ARBA00022723"/>
    </source>
</evidence>
<keyword evidence="8" id="KW-1185">Reference proteome</keyword>
<dbReference type="GeneID" id="92045528"/>
<keyword evidence="3" id="KW-0349">Heme</keyword>
<dbReference type="Pfam" id="PF00067">
    <property type="entry name" value="p450"/>
    <property type="match status" value="1"/>
</dbReference>
<dbReference type="PANTHER" id="PTHR24304">
    <property type="entry name" value="CYTOCHROME P450 FAMILY 7"/>
    <property type="match status" value="1"/>
</dbReference>
<dbReference type="PRINTS" id="PR00465">
    <property type="entry name" value="EP450IV"/>
</dbReference>
<protein>
    <submittedName>
        <fullName evidence="7">Cytochrome p450</fullName>
    </submittedName>
</protein>
<keyword evidence="5" id="KW-0408">Iron</keyword>
<comment type="caution">
    <text evidence="7">The sequence shown here is derived from an EMBL/GenBank/DDBJ whole genome shotgun (WGS) entry which is preliminary data.</text>
</comment>
<keyword evidence="6" id="KW-0503">Monooxygenase</keyword>
<dbReference type="Gene3D" id="1.10.630.10">
    <property type="entry name" value="Cytochrome P450"/>
    <property type="match status" value="1"/>
</dbReference>
<evidence type="ECO:0000313" key="8">
    <source>
        <dbReference type="Proteomes" id="UP001433268"/>
    </source>
</evidence>
<keyword evidence="4" id="KW-0479">Metal-binding</keyword>
<organism evidence="7 8">
    <name type="scientific">Apiospora hydei</name>
    <dbReference type="NCBI Taxonomy" id="1337664"/>
    <lineage>
        <taxon>Eukaryota</taxon>
        <taxon>Fungi</taxon>
        <taxon>Dikarya</taxon>
        <taxon>Ascomycota</taxon>
        <taxon>Pezizomycotina</taxon>
        <taxon>Sordariomycetes</taxon>
        <taxon>Xylariomycetidae</taxon>
        <taxon>Amphisphaeriales</taxon>
        <taxon>Apiosporaceae</taxon>
        <taxon>Apiospora</taxon>
    </lineage>
</organism>
<evidence type="ECO:0000256" key="5">
    <source>
        <dbReference type="ARBA" id="ARBA00023004"/>
    </source>
</evidence>
<dbReference type="SUPFAM" id="SSF48264">
    <property type="entry name" value="Cytochrome P450"/>
    <property type="match status" value="1"/>
</dbReference>
<dbReference type="InterPro" id="IPR050529">
    <property type="entry name" value="CYP450_sterol_14alpha_dmase"/>
</dbReference>
<comment type="cofactor">
    <cofactor evidence="1">
        <name>heme</name>
        <dbReference type="ChEBI" id="CHEBI:30413"/>
    </cofactor>
</comment>
<reference evidence="7 8" key="1">
    <citation type="submission" date="2023-01" db="EMBL/GenBank/DDBJ databases">
        <title>Analysis of 21 Apiospora genomes using comparative genomics revels a genus with tremendous synthesis potential of carbohydrate active enzymes and secondary metabolites.</title>
        <authorList>
            <person name="Sorensen T."/>
        </authorList>
    </citation>
    <scope>NUCLEOTIDE SEQUENCE [LARGE SCALE GENOMIC DNA]</scope>
    <source>
        <strain evidence="7 8">CBS 114990</strain>
    </source>
</reference>
<dbReference type="InterPro" id="IPR002403">
    <property type="entry name" value="Cyt_P450_E_grp-IV"/>
</dbReference>
<accession>A0ABR1WA07</accession>
<keyword evidence="6" id="KW-0560">Oxidoreductase</keyword>